<dbReference type="AlphaFoldDB" id="A0AAW0BC96"/>
<feature type="non-terminal residue" evidence="1">
    <location>
        <position position="1"/>
    </location>
</feature>
<dbReference type="Proteomes" id="UP001362999">
    <property type="component" value="Unassembled WGS sequence"/>
</dbReference>
<sequence length="207" mass="23047">PGATALGPHLVMFSRIARAREPSIAVNQAIVRRWRAGAFSSRMTDPYTSVHCTAAFMLCEVWRHEFVDLQNEVSTSRNSLGIAPTMVSQGRNSRPYRGDWNFTRVQIISTKSSIVTRPCVRCWIMNSLCSLDSQPGGPPIPASIHPLRAYQERERARRRAGCGVACVETKDMDPTLSKRHLHHAYGQHSYGKAFCLTATLRAIGHTA</sequence>
<accession>A0AAW0BC96</accession>
<keyword evidence="2" id="KW-1185">Reference proteome</keyword>
<proteinExistence type="predicted"/>
<name>A0AAW0BC96_9AGAR</name>
<organism evidence="1 2">
    <name type="scientific">Favolaschia claudopus</name>
    <dbReference type="NCBI Taxonomy" id="2862362"/>
    <lineage>
        <taxon>Eukaryota</taxon>
        <taxon>Fungi</taxon>
        <taxon>Dikarya</taxon>
        <taxon>Basidiomycota</taxon>
        <taxon>Agaricomycotina</taxon>
        <taxon>Agaricomycetes</taxon>
        <taxon>Agaricomycetidae</taxon>
        <taxon>Agaricales</taxon>
        <taxon>Marasmiineae</taxon>
        <taxon>Mycenaceae</taxon>
        <taxon>Favolaschia</taxon>
    </lineage>
</organism>
<dbReference type="EMBL" id="JAWWNJ010000035">
    <property type="protein sequence ID" value="KAK7024051.1"/>
    <property type="molecule type" value="Genomic_DNA"/>
</dbReference>
<comment type="caution">
    <text evidence="1">The sequence shown here is derived from an EMBL/GenBank/DDBJ whole genome shotgun (WGS) entry which is preliminary data.</text>
</comment>
<evidence type="ECO:0000313" key="2">
    <source>
        <dbReference type="Proteomes" id="UP001362999"/>
    </source>
</evidence>
<gene>
    <name evidence="1" type="ORF">R3P38DRAFT_2956337</name>
</gene>
<protein>
    <submittedName>
        <fullName evidence="1">Uncharacterized protein</fullName>
    </submittedName>
</protein>
<reference evidence="1 2" key="1">
    <citation type="journal article" date="2024" name="J Genomics">
        <title>Draft genome sequencing and assembly of Favolaschia claudopus CIRM-BRFM 2984 isolated from oak limbs.</title>
        <authorList>
            <person name="Navarro D."/>
            <person name="Drula E."/>
            <person name="Chaduli D."/>
            <person name="Cazenave R."/>
            <person name="Ahrendt S."/>
            <person name="Wang J."/>
            <person name="Lipzen A."/>
            <person name="Daum C."/>
            <person name="Barry K."/>
            <person name="Grigoriev I.V."/>
            <person name="Favel A."/>
            <person name="Rosso M.N."/>
            <person name="Martin F."/>
        </authorList>
    </citation>
    <scope>NUCLEOTIDE SEQUENCE [LARGE SCALE GENOMIC DNA]</scope>
    <source>
        <strain evidence="1 2">CIRM-BRFM 2984</strain>
    </source>
</reference>
<evidence type="ECO:0000313" key="1">
    <source>
        <dbReference type="EMBL" id="KAK7024051.1"/>
    </source>
</evidence>